<keyword evidence="1" id="KW-0812">Transmembrane</keyword>
<keyword evidence="1" id="KW-0472">Membrane</keyword>
<accession>A0A9I9EKK3</accession>
<dbReference type="PANTHER" id="PTHR34211">
    <property type="entry name" value="CALCINEURIN-LIKE METALLO-PHOSPHOESTERASE SUPERFAMILY PROTEIN"/>
    <property type="match status" value="1"/>
</dbReference>
<organism evidence="2">
    <name type="scientific">Cucumis melo</name>
    <name type="common">Muskmelon</name>
    <dbReference type="NCBI Taxonomy" id="3656"/>
    <lineage>
        <taxon>Eukaryota</taxon>
        <taxon>Viridiplantae</taxon>
        <taxon>Streptophyta</taxon>
        <taxon>Embryophyta</taxon>
        <taxon>Tracheophyta</taxon>
        <taxon>Spermatophyta</taxon>
        <taxon>Magnoliopsida</taxon>
        <taxon>eudicotyledons</taxon>
        <taxon>Gunneridae</taxon>
        <taxon>Pentapetalae</taxon>
        <taxon>rosids</taxon>
        <taxon>fabids</taxon>
        <taxon>Cucurbitales</taxon>
        <taxon>Cucurbitaceae</taxon>
        <taxon>Benincaseae</taxon>
        <taxon>Cucumis</taxon>
    </lineage>
</organism>
<dbReference type="AlphaFoldDB" id="A0A9I9EKK3"/>
<proteinExistence type="predicted"/>
<dbReference type="EnsemblPlants" id="MELO3C035025.2.1">
    <property type="protein sequence ID" value="MELO3C035025.2.1"/>
    <property type="gene ID" value="MELO3C035025.2"/>
</dbReference>
<dbReference type="Gramene" id="MELO3C035025.2.1">
    <property type="protein sequence ID" value="MELO3C035025.2.1"/>
    <property type="gene ID" value="MELO3C035025.2"/>
</dbReference>
<protein>
    <submittedName>
        <fullName evidence="2">Uncharacterized protein</fullName>
    </submittedName>
</protein>
<feature type="transmembrane region" description="Helical" evidence="1">
    <location>
        <begin position="83"/>
        <end position="102"/>
    </location>
</feature>
<reference evidence="2" key="1">
    <citation type="submission" date="2023-03" db="UniProtKB">
        <authorList>
            <consortium name="EnsemblPlants"/>
        </authorList>
    </citation>
    <scope>IDENTIFICATION</scope>
</reference>
<sequence length="133" mass="16249">MKKPELPYWVSELKPYDGPRCYVILGNHGCCLTQSELFQFIEYLEVITHHLNELMHSFGFIDWFDRLHTYMRYICHKSWLGDWFMHGYAIFIVFYKFPLTFTSNMYHIKHNRRSPLSLLFRLFYMLFINSSNN</sequence>
<dbReference type="PANTHER" id="PTHR34211:SF3">
    <property type="entry name" value="CALCINEURIN-LIKE METALLO-PHOSPHOESTERASE SUPERFAMILY PROTEIN"/>
    <property type="match status" value="1"/>
</dbReference>
<evidence type="ECO:0000256" key="1">
    <source>
        <dbReference type="SAM" id="Phobius"/>
    </source>
</evidence>
<name>A0A9I9EKK3_CUCME</name>
<evidence type="ECO:0000313" key="2">
    <source>
        <dbReference type="EnsemblPlants" id="MELO3C035025.2.1"/>
    </source>
</evidence>
<keyword evidence="1" id="KW-1133">Transmembrane helix</keyword>